<comment type="caution">
    <text evidence="2">The sequence shown here is derived from an EMBL/GenBank/DDBJ whole genome shotgun (WGS) entry which is preliminary data.</text>
</comment>
<evidence type="ECO:0000313" key="3">
    <source>
        <dbReference type="Proteomes" id="UP000295351"/>
    </source>
</evidence>
<feature type="domain" description="DUF4376" evidence="1">
    <location>
        <begin position="62"/>
        <end position="163"/>
    </location>
</feature>
<dbReference type="AlphaFoldDB" id="A0A4R2CMY7"/>
<sequence length="177" mass="19092">MRVAIIDNDRVENVIEAPDLIISALVCPGFDVVDADGLDIGIGWVRDGEAWAPPPPPVPTAEDVDAERDRRIVAGFTFGGVFYQSRPEDRENIMGAGTAALGAMMLGAQAGDYRWHGGDSDFMWIAADNSTHPMDAQTVYAFGLAAMAHKTAHIFAARAIKDADPIPADYTDDAYWP</sequence>
<proteinExistence type="predicted"/>
<dbReference type="InterPro" id="IPR025484">
    <property type="entry name" value="DUF4376"/>
</dbReference>
<dbReference type="Pfam" id="PF14301">
    <property type="entry name" value="DUF4376"/>
    <property type="match status" value="1"/>
</dbReference>
<keyword evidence="3" id="KW-1185">Reference proteome</keyword>
<evidence type="ECO:0000313" key="2">
    <source>
        <dbReference type="EMBL" id="TCN41442.1"/>
    </source>
</evidence>
<evidence type="ECO:0000259" key="1">
    <source>
        <dbReference type="Pfam" id="PF14301"/>
    </source>
</evidence>
<name>A0A4R2CMY7_SHIGR</name>
<dbReference type="Proteomes" id="UP000295351">
    <property type="component" value="Unassembled WGS sequence"/>
</dbReference>
<dbReference type="EMBL" id="SLVX01000013">
    <property type="protein sequence ID" value="TCN41442.1"/>
    <property type="molecule type" value="Genomic_DNA"/>
</dbReference>
<organism evidence="2 3">
    <name type="scientific">Shinella granuli</name>
    <dbReference type="NCBI Taxonomy" id="323621"/>
    <lineage>
        <taxon>Bacteria</taxon>
        <taxon>Pseudomonadati</taxon>
        <taxon>Pseudomonadota</taxon>
        <taxon>Alphaproteobacteria</taxon>
        <taxon>Hyphomicrobiales</taxon>
        <taxon>Rhizobiaceae</taxon>
        <taxon>Shinella</taxon>
    </lineage>
</organism>
<reference evidence="2 3" key="1">
    <citation type="submission" date="2019-03" db="EMBL/GenBank/DDBJ databases">
        <title>Genomic Encyclopedia of Type Strains, Phase IV (KMG-IV): sequencing the most valuable type-strain genomes for metagenomic binning, comparative biology and taxonomic classification.</title>
        <authorList>
            <person name="Goeker M."/>
        </authorList>
    </citation>
    <scope>NUCLEOTIDE SEQUENCE [LARGE SCALE GENOMIC DNA]</scope>
    <source>
        <strain evidence="2 3">DSM 18401</strain>
    </source>
</reference>
<accession>A0A4R2CMY7</accession>
<dbReference type="RefSeq" id="WP_133035338.1">
    <property type="nucleotide sequence ID" value="NZ_BAABEI010000012.1"/>
</dbReference>
<gene>
    <name evidence="2" type="ORF">EV665_11327</name>
</gene>
<protein>
    <submittedName>
        <fullName evidence="2">Uncharacterized protein DUF4376</fullName>
    </submittedName>
</protein>